<keyword evidence="1" id="KW-1133">Transmembrane helix</keyword>
<keyword evidence="1" id="KW-0812">Transmembrane</keyword>
<reference evidence="3 4" key="1">
    <citation type="submission" date="2014-04" db="EMBL/GenBank/DDBJ databases">
        <title>Genome assembly of Hyalangium minutum DSM 14724.</title>
        <authorList>
            <person name="Sharma G."/>
            <person name="Subramanian S."/>
        </authorList>
    </citation>
    <scope>NUCLEOTIDE SEQUENCE [LARGE SCALE GENOMIC DNA]</scope>
    <source>
        <strain evidence="3 4">DSM 14724</strain>
    </source>
</reference>
<keyword evidence="2" id="KW-0732">Signal</keyword>
<dbReference type="EMBL" id="JMCB01000002">
    <property type="protein sequence ID" value="KFE71485.1"/>
    <property type="molecule type" value="Genomic_DNA"/>
</dbReference>
<keyword evidence="1" id="KW-0472">Membrane</keyword>
<feature type="transmembrane region" description="Helical" evidence="1">
    <location>
        <begin position="237"/>
        <end position="258"/>
    </location>
</feature>
<dbReference type="STRING" id="394096.DB31_3615"/>
<evidence type="ECO:0000256" key="2">
    <source>
        <dbReference type="SAM" id="SignalP"/>
    </source>
</evidence>
<gene>
    <name evidence="3" type="ORF">DB31_3615</name>
</gene>
<evidence type="ECO:0008006" key="5">
    <source>
        <dbReference type="Google" id="ProtNLM"/>
    </source>
</evidence>
<feature type="transmembrane region" description="Helical" evidence="1">
    <location>
        <begin position="149"/>
        <end position="168"/>
    </location>
</feature>
<dbReference type="OrthoDB" id="5489354at2"/>
<accession>A0A085WUX2</accession>
<organism evidence="3 4">
    <name type="scientific">Hyalangium minutum</name>
    <dbReference type="NCBI Taxonomy" id="394096"/>
    <lineage>
        <taxon>Bacteria</taxon>
        <taxon>Pseudomonadati</taxon>
        <taxon>Myxococcota</taxon>
        <taxon>Myxococcia</taxon>
        <taxon>Myxococcales</taxon>
        <taxon>Cystobacterineae</taxon>
        <taxon>Archangiaceae</taxon>
        <taxon>Hyalangium</taxon>
    </lineage>
</organism>
<feature type="signal peptide" evidence="2">
    <location>
        <begin position="1"/>
        <end position="19"/>
    </location>
</feature>
<feature type="transmembrane region" description="Helical" evidence="1">
    <location>
        <begin position="175"/>
        <end position="193"/>
    </location>
</feature>
<name>A0A085WUX2_9BACT</name>
<protein>
    <recommendedName>
        <fullName evidence="5">Lipoprotein</fullName>
    </recommendedName>
</protein>
<comment type="caution">
    <text evidence="3">The sequence shown here is derived from an EMBL/GenBank/DDBJ whole genome shotgun (WGS) entry which is preliminary data.</text>
</comment>
<keyword evidence="4" id="KW-1185">Reference proteome</keyword>
<evidence type="ECO:0000313" key="4">
    <source>
        <dbReference type="Proteomes" id="UP000028725"/>
    </source>
</evidence>
<evidence type="ECO:0000313" key="3">
    <source>
        <dbReference type="EMBL" id="KFE71485.1"/>
    </source>
</evidence>
<dbReference type="PATRIC" id="fig|394096.3.peg.1262"/>
<proteinExistence type="predicted"/>
<dbReference type="Proteomes" id="UP000028725">
    <property type="component" value="Unassembled WGS sequence"/>
</dbReference>
<dbReference type="RefSeq" id="WP_044183514.1">
    <property type="nucleotide sequence ID" value="NZ_JMCB01000002.1"/>
</dbReference>
<evidence type="ECO:0000256" key="1">
    <source>
        <dbReference type="SAM" id="Phobius"/>
    </source>
</evidence>
<feature type="chain" id="PRO_5001800131" description="Lipoprotein" evidence="2">
    <location>
        <begin position="20"/>
        <end position="436"/>
    </location>
</feature>
<sequence length="436" mass="46715">MASRLTAAVLLLALLSACATPPLVRLDTGQGPRWEYRPSSSQQSVKVDTEAFEESLTQLVLNAPLKLRPAQQGWLVRASHPGPREDTRWQRLMSKSFGGLCEPGQRSEHCLSLLDDMMGLSEWDKLGVALGLSLDPLKESISQAVQDTLAPQLFYTVIATGLITWAVLAANPEPVFTKAAALISVLLLVYLGAETFLEVVDASHELKWTTDRATTWKELEHASQRFAKRIGPKVARVLVLAVTLVVSQGMTGGAVLLASRLPMLPSCSEAAAGAARLGLNLANVGQVTSVAVVGSTIVISLPATAVAMTAQSMGGSVAAAGEHPSAFRSWGSYSGLRSALGSAGKGKQWHHIVEQTPGNVDRFGPHALHNTENVIPLEQGLHTRVSGFYSSIQQEITGSRSLTVRQWLSTQSYGTQRQFGLQALEQIRNGTWGVGQ</sequence>
<dbReference type="AlphaFoldDB" id="A0A085WUX2"/>
<dbReference type="PROSITE" id="PS51257">
    <property type="entry name" value="PROKAR_LIPOPROTEIN"/>
    <property type="match status" value="1"/>
</dbReference>